<dbReference type="Gene3D" id="1.10.287.130">
    <property type="match status" value="1"/>
</dbReference>
<feature type="compositionally biased region" description="Polar residues" evidence="13">
    <location>
        <begin position="534"/>
        <end position="550"/>
    </location>
</feature>
<feature type="domain" description="PAC" evidence="17">
    <location>
        <begin position="940"/>
        <end position="992"/>
    </location>
</feature>
<comment type="subcellular location">
    <subcellularLocation>
        <location evidence="2">Cytoplasm</location>
    </subcellularLocation>
</comment>
<dbReference type="SMART" id="SM00448">
    <property type="entry name" value="REC"/>
    <property type="match status" value="1"/>
</dbReference>
<feature type="compositionally biased region" description="Low complexity" evidence="13">
    <location>
        <begin position="664"/>
        <end position="678"/>
    </location>
</feature>
<organism evidence="18">
    <name type="scientific">Mucor ambiguus</name>
    <dbReference type="NCBI Taxonomy" id="91626"/>
    <lineage>
        <taxon>Eukaryota</taxon>
        <taxon>Fungi</taxon>
        <taxon>Fungi incertae sedis</taxon>
        <taxon>Mucoromycota</taxon>
        <taxon>Mucoromycotina</taxon>
        <taxon>Mucoromycetes</taxon>
        <taxon>Mucorales</taxon>
        <taxon>Mucorineae</taxon>
        <taxon>Mucoraceae</taxon>
        <taxon>Mucor</taxon>
    </lineage>
</organism>
<feature type="compositionally biased region" description="Low complexity" evidence="13">
    <location>
        <begin position="601"/>
        <end position="623"/>
    </location>
</feature>
<keyword evidence="10" id="KW-0902">Two-component regulatory system</keyword>
<dbReference type="PROSITE" id="PS50109">
    <property type="entry name" value="HIS_KIN"/>
    <property type="match status" value="1"/>
</dbReference>
<evidence type="ECO:0000313" key="19">
    <source>
        <dbReference type="Proteomes" id="UP000053815"/>
    </source>
</evidence>
<feature type="domain" description="PAS" evidence="16">
    <location>
        <begin position="866"/>
        <end position="937"/>
    </location>
</feature>
<dbReference type="SMART" id="SM00388">
    <property type="entry name" value="HisKA"/>
    <property type="match status" value="1"/>
</dbReference>
<keyword evidence="5 12" id="KW-0597">Phosphoprotein</keyword>
<dbReference type="Pfam" id="PF02518">
    <property type="entry name" value="HATPase_c"/>
    <property type="match status" value="1"/>
</dbReference>
<dbReference type="InterPro" id="IPR001789">
    <property type="entry name" value="Sig_transdc_resp-reg_receiver"/>
</dbReference>
<feature type="compositionally biased region" description="Polar residues" evidence="13">
    <location>
        <begin position="1731"/>
        <end position="1741"/>
    </location>
</feature>
<dbReference type="GO" id="GO:1900745">
    <property type="term" value="P:positive regulation of p38MAPK cascade"/>
    <property type="evidence" value="ECO:0007669"/>
    <property type="project" value="UniProtKB-ARBA"/>
</dbReference>
<dbReference type="Proteomes" id="UP000053815">
    <property type="component" value="Unassembled WGS sequence"/>
</dbReference>
<feature type="region of interest" description="Disordered" evidence="13">
    <location>
        <begin position="800"/>
        <end position="853"/>
    </location>
</feature>
<dbReference type="SMART" id="SM00091">
    <property type="entry name" value="PAS"/>
    <property type="match status" value="2"/>
</dbReference>
<dbReference type="CDD" id="cd00130">
    <property type="entry name" value="PAS"/>
    <property type="match status" value="2"/>
</dbReference>
<dbReference type="GO" id="GO:0000155">
    <property type="term" value="F:phosphorelay sensor kinase activity"/>
    <property type="evidence" value="ECO:0007669"/>
    <property type="project" value="InterPro"/>
</dbReference>
<dbReference type="PANTHER" id="PTHR45339:SF5">
    <property type="entry name" value="HISTIDINE KINASE"/>
    <property type="match status" value="1"/>
</dbReference>
<dbReference type="PROSITE" id="PS50113">
    <property type="entry name" value="PAC"/>
    <property type="match status" value="1"/>
</dbReference>
<evidence type="ECO:0000256" key="6">
    <source>
        <dbReference type="ARBA" id="ARBA00022679"/>
    </source>
</evidence>
<feature type="region of interest" description="Disordered" evidence="13">
    <location>
        <begin position="1370"/>
        <end position="1394"/>
    </location>
</feature>
<dbReference type="InterPro" id="IPR011006">
    <property type="entry name" value="CheY-like_superfamily"/>
</dbReference>
<dbReference type="SUPFAM" id="SSF52172">
    <property type="entry name" value="CheY-like"/>
    <property type="match status" value="1"/>
</dbReference>
<dbReference type="OrthoDB" id="303614at2759"/>
<dbReference type="SUPFAM" id="SSF55874">
    <property type="entry name" value="ATPase domain of HSP90 chaperone/DNA topoisomerase II/histidine kinase"/>
    <property type="match status" value="1"/>
</dbReference>
<dbReference type="CDD" id="cd17546">
    <property type="entry name" value="REC_hyHK_CKI1_RcsC-like"/>
    <property type="match status" value="1"/>
</dbReference>
<dbReference type="Gene3D" id="3.30.565.10">
    <property type="entry name" value="Histidine kinase-like ATPase, C-terminal domain"/>
    <property type="match status" value="1"/>
</dbReference>
<dbReference type="GO" id="GO:0005524">
    <property type="term" value="F:ATP binding"/>
    <property type="evidence" value="ECO:0007669"/>
    <property type="project" value="UniProtKB-KW"/>
</dbReference>
<keyword evidence="9" id="KW-0067">ATP-binding</keyword>
<evidence type="ECO:0000256" key="9">
    <source>
        <dbReference type="ARBA" id="ARBA00022840"/>
    </source>
</evidence>
<evidence type="ECO:0000256" key="8">
    <source>
        <dbReference type="ARBA" id="ARBA00022777"/>
    </source>
</evidence>
<feature type="compositionally biased region" description="Low complexity" evidence="13">
    <location>
        <begin position="390"/>
        <end position="422"/>
    </location>
</feature>
<dbReference type="InterPro" id="IPR000700">
    <property type="entry name" value="PAS-assoc_C"/>
</dbReference>
<dbReference type="Pfam" id="PF00072">
    <property type="entry name" value="Response_reg"/>
    <property type="match status" value="1"/>
</dbReference>
<dbReference type="EMBL" id="DF836385">
    <property type="protein sequence ID" value="GAN05613.1"/>
    <property type="molecule type" value="Genomic_DNA"/>
</dbReference>
<evidence type="ECO:0000256" key="1">
    <source>
        <dbReference type="ARBA" id="ARBA00000085"/>
    </source>
</evidence>
<evidence type="ECO:0000259" key="15">
    <source>
        <dbReference type="PROSITE" id="PS50110"/>
    </source>
</evidence>
<gene>
    <name evidence="18" type="ORF">MAM1_0096d05084</name>
</gene>
<evidence type="ECO:0000256" key="4">
    <source>
        <dbReference type="ARBA" id="ARBA00022490"/>
    </source>
</evidence>
<feature type="region of interest" description="Disordered" evidence="13">
    <location>
        <begin position="482"/>
        <end position="564"/>
    </location>
</feature>
<evidence type="ECO:0000256" key="10">
    <source>
        <dbReference type="ARBA" id="ARBA00023012"/>
    </source>
</evidence>
<dbReference type="PROSITE" id="PS50112">
    <property type="entry name" value="PAS"/>
    <property type="match status" value="2"/>
</dbReference>
<feature type="region of interest" description="Disordered" evidence="13">
    <location>
        <begin position="655"/>
        <end position="692"/>
    </location>
</feature>
<evidence type="ECO:0000256" key="3">
    <source>
        <dbReference type="ARBA" id="ARBA00012438"/>
    </source>
</evidence>
<feature type="region of interest" description="Disordered" evidence="13">
    <location>
        <begin position="1724"/>
        <end position="1743"/>
    </location>
</feature>
<keyword evidence="8" id="KW-0418">Kinase</keyword>
<feature type="compositionally biased region" description="Acidic residues" evidence="13">
    <location>
        <begin position="520"/>
        <end position="529"/>
    </location>
</feature>
<evidence type="ECO:0000256" key="13">
    <source>
        <dbReference type="SAM" id="MobiDB-lite"/>
    </source>
</evidence>
<dbReference type="InterPro" id="IPR005467">
    <property type="entry name" value="His_kinase_dom"/>
</dbReference>
<evidence type="ECO:0000259" key="17">
    <source>
        <dbReference type="PROSITE" id="PS50113"/>
    </source>
</evidence>
<evidence type="ECO:0000256" key="7">
    <source>
        <dbReference type="ARBA" id="ARBA00022741"/>
    </source>
</evidence>
<dbReference type="SMART" id="SM00387">
    <property type="entry name" value="HATPase_c"/>
    <property type="match status" value="1"/>
</dbReference>
<feature type="domain" description="Response regulatory" evidence="15">
    <location>
        <begin position="1767"/>
        <end position="1892"/>
    </location>
</feature>
<comment type="function">
    <text evidence="11">Involved in the control of the SAPK-dependent transcriptional response to peroxide stress. Regulates sty1 activity.</text>
</comment>
<keyword evidence="7" id="KW-0547">Nucleotide-binding</keyword>
<feature type="compositionally biased region" description="Basic residues" evidence="13">
    <location>
        <begin position="810"/>
        <end position="823"/>
    </location>
</feature>
<evidence type="ECO:0000256" key="12">
    <source>
        <dbReference type="PROSITE-ProRule" id="PRU00169"/>
    </source>
</evidence>
<dbReference type="InterPro" id="IPR035965">
    <property type="entry name" value="PAS-like_dom_sf"/>
</dbReference>
<feature type="domain" description="PAS" evidence="16">
    <location>
        <begin position="999"/>
        <end position="1059"/>
    </location>
</feature>
<evidence type="ECO:0000256" key="5">
    <source>
        <dbReference type="ARBA" id="ARBA00022553"/>
    </source>
</evidence>
<evidence type="ECO:0000313" key="18">
    <source>
        <dbReference type="EMBL" id="GAN05613.1"/>
    </source>
</evidence>
<keyword evidence="19" id="KW-1185">Reference proteome</keyword>
<comment type="catalytic activity">
    <reaction evidence="1">
        <text>ATP + protein L-histidine = ADP + protein N-phospho-L-histidine.</text>
        <dbReference type="EC" id="2.7.13.3"/>
    </reaction>
</comment>
<feature type="compositionally biased region" description="Low complexity" evidence="13">
    <location>
        <begin position="312"/>
        <end position="322"/>
    </location>
</feature>
<keyword evidence="6" id="KW-0808">Transferase</keyword>
<evidence type="ECO:0000259" key="14">
    <source>
        <dbReference type="PROSITE" id="PS50109"/>
    </source>
</evidence>
<dbReference type="Pfam" id="PF00512">
    <property type="entry name" value="HisKA"/>
    <property type="match status" value="1"/>
</dbReference>
<feature type="compositionally biased region" description="Polar residues" evidence="13">
    <location>
        <begin position="482"/>
        <end position="494"/>
    </location>
</feature>
<dbReference type="FunFam" id="3.30.450.20:FF:000099">
    <property type="entry name" value="Sensory box sensor histidine kinase"/>
    <property type="match status" value="1"/>
</dbReference>
<feature type="compositionally biased region" description="Polar residues" evidence="13">
    <location>
        <begin position="1370"/>
        <end position="1386"/>
    </location>
</feature>
<dbReference type="FunFam" id="1.10.287.130:FF:000002">
    <property type="entry name" value="Two-component osmosensing histidine kinase"/>
    <property type="match status" value="1"/>
</dbReference>
<dbReference type="EC" id="2.7.13.3" evidence="3"/>
<dbReference type="InterPro" id="IPR000014">
    <property type="entry name" value="PAS"/>
</dbReference>
<dbReference type="SUPFAM" id="SSF47384">
    <property type="entry name" value="Homodimeric domain of signal transducing histidine kinase"/>
    <property type="match status" value="1"/>
</dbReference>
<protein>
    <recommendedName>
        <fullName evidence="3">histidine kinase</fullName>
        <ecNumber evidence="3">2.7.13.3</ecNumber>
    </recommendedName>
</protein>
<dbReference type="Pfam" id="PF08447">
    <property type="entry name" value="PAS_3"/>
    <property type="match status" value="1"/>
</dbReference>
<proteinExistence type="predicted"/>
<feature type="domain" description="Histidine kinase" evidence="14">
    <location>
        <begin position="1144"/>
        <end position="1367"/>
    </location>
</feature>
<dbReference type="SMART" id="SM00086">
    <property type="entry name" value="PAC"/>
    <property type="match status" value="2"/>
</dbReference>
<keyword evidence="4" id="KW-0963">Cytoplasm</keyword>
<accession>A0A0C9MU31</accession>
<name>A0A0C9MU31_9FUNG</name>
<evidence type="ECO:0000259" key="16">
    <source>
        <dbReference type="PROSITE" id="PS50112"/>
    </source>
</evidence>
<dbReference type="CDD" id="cd00082">
    <property type="entry name" value="HisKA"/>
    <property type="match status" value="1"/>
</dbReference>
<feature type="region of interest" description="Disordered" evidence="13">
    <location>
        <begin position="267"/>
        <end position="297"/>
    </location>
</feature>
<dbReference type="CDD" id="cd16922">
    <property type="entry name" value="HATPase_EvgS-ArcB-TorS-like"/>
    <property type="match status" value="1"/>
</dbReference>
<dbReference type="FunFam" id="3.30.565.10:FF:000010">
    <property type="entry name" value="Sensor histidine kinase RcsC"/>
    <property type="match status" value="1"/>
</dbReference>
<feature type="region of interest" description="Disordered" evidence="13">
    <location>
        <begin position="1"/>
        <end position="47"/>
    </location>
</feature>
<dbReference type="PRINTS" id="PR00344">
    <property type="entry name" value="BCTRLSENSOR"/>
</dbReference>
<feature type="region of interest" description="Disordered" evidence="13">
    <location>
        <begin position="589"/>
        <end position="623"/>
    </location>
</feature>
<dbReference type="InterPro" id="IPR004358">
    <property type="entry name" value="Sig_transdc_His_kin-like_C"/>
</dbReference>
<dbReference type="InterPro" id="IPR003661">
    <property type="entry name" value="HisK_dim/P_dom"/>
</dbReference>
<dbReference type="GO" id="GO:0009365">
    <property type="term" value="C:protein histidine kinase complex"/>
    <property type="evidence" value="ECO:0007669"/>
    <property type="project" value="UniProtKB-ARBA"/>
</dbReference>
<dbReference type="InterPro" id="IPR001610">
    <property type="entry name" value="PAC"/>
</dbReference>
<feature type="modified residue" description="4-aspartylphosphate" evidence="12">
    <location>
        <position position="1819"/>
    </location>
</feature>
<evidence type="ECO:0000256" key="11">
    <source>
        <dbReference type="ARBA" id="ARBA00054109"/>
    </source>
</evidence>
<dbReference type="InterPro" id="IPR036097">
    <property type="entry name" value="HisK_dim/P_sf"/>
</dbReference>
<dbReference type="NCBIfam" id="TIGR00229">
    <property type="entry name" value="sensory_box"/>
    <property type="match status" value="2"/>
</dbReference>
<dbReference type="GO" id="GO:0005737">
    <property type="term" value="C:cytoplasm"/>
    <property type="evidence" value="ECO:0007669"/>
    <property type="project" value="UniProtKB-SubCell"/>
</dbReference>
<dbReference type="InterPro" id="IPR036890">
    <property type="entry name" value="HATPase_C_sf"/>
</dbReference>
<dbReference type="PROSITE" id="PS50110">
    <property type="entry name" value="RESPONSE_REGULATORY"/>
    <property type="match status" value="1"/>
</dbReference>
<feature type="region of interest" description="Disordered" evidence="13">
    <location>
        <begin position="1413"/>
        <end position="1448"/>
    </location>
</feature>
<feature type="region of interest" description="Disordered" evidence="13">
    <location>
        <begin position="310"/>
        <end position="359"/>
    </location>
</feature>
<feature type="compositionally biased region" description="Polar residues" evidence="13">
    <location>
        <begin position="1"/>
        <end position="20"/>
    </location>
</feature>
<evidence type="ECO:0000256" key="2">
    <source>
        <dbReference type="ARBA" id="ARBA00004496"/>
    </source>
</evidence>
<dbReference type="InterPro" id="IPR013655">
    <property type="entry name" value="PAS_fold_3"/>
</dbReference>
<dbReference type="SUPFAM" id="SSF55785">
    <property type="entry name" value="PYP-like sensor domain (PAS domain)"/>
    <property type="match status" value="2"/>
</dbReference>
<reference evidence="18" key="1">
    <citation type="submission" date="2014-09" db="EMBL/GenBank/DDBJ databases">
        <title>Draft genome sequence of an oleaginous Mucoromycotina fungus Mucor ambiguus NBRC6742.</title>
        <authorList>
            <person name="Takeda I."/>
            <person name="Yamane N."/>
            <person name="Morita T."/>
            <person name="Tamano K."/>
            <person name="Machida M."/>
            <person name="Baker S."/>
            <person name="Koike H."/>
        </authorList>
    </citation>
    <scope>NUCLEOTIDE SEQUENCE</scope>
    <source>
        <strain evidence="18">NBRC 6742</strain>
    </source>
</reference>
<dbReference type="STRING" id="91626.A0A0C9MU31"/>
<feature type="region of interest" description="Disordered" evidence="13">
    <location>
        <begin position="390"/>
        <end position="432"/>
    </location>
</feature>
<dbReference type="PANTHER" id="PTHR45339">
    <property type="entry name" value="HYBRID SIGNAL TRANSDUCTION HISTIDINE KINASE J"/>
    <property type="match status" value="1"/>
</dbReference>
<dbReference type="InterPro" id="IPR003594">
    <property type="entry name" value="HATPase_dom"/>
</dbReference>
<dbReference type="Gene3D" id="3.40.50.2300">
    <property type="match status" value="1"/>
</dbReference>
<sequence>MNSDTSSSATSQYHAQLYSGQKQLQKRHQLQQEQKKQLSLPPQHPAKPTSLNYKVLSFDAPNLYHTSLKLTTEIDIHAWWASLVKIFSGTSFHATRIALSIPQDPNDPYAGPWGLKAVYNKTGSISREPDHVDTNSNEDLYSGTDDAREDEAQFDYFLHSHSVHETCPRHVPWCFDRLQPFESEPEPLINNSSVSRILKRNAPVVLSREYRRRSSNRQFGSEDLGLEIFKRALMEGDKSRLKSNWSLPIITTPCFSKDESSEILVDGSNIENDDNSSSQHESSSHKDHSSNANTPSATVTSTFLQDFDEYEQQQPSPWSQSPAPSPAIMDPEINPFFQSPPDIDDEAFNPVSPESYDNSSIPFPPPISNVHSIIHVPLFHPSDVIDSTHHNTSYNTTTTTTPNSSLYNSNNNNNNNNSTLSTHVNHRSQQSHPTPIGILSFLAPIVPYPPVLLSSIASLSPFIAASFTNANENAQYKKQGQFYSNRRSNKQASCDANRPKNYRKRSARSQKNQESHSEDSDSNNEADYDDFYKKQQQMADSTTTTPTASNNHDRRPDHLGSMSNFTRSSLETVTEPFDTFSAPCTPVHLQEQERQQHHQQQHTTTTATNTTTDFSSSSSYDSTFSAPADVLHRGGLLLDGNDDKMAHHDIMVPAPSQQRKRSSETSIATTESTCSTAISKERRQSASNRSFKSLSPSSIAVMEGWGAVSPTTGLPISASIPPHTMCSDKSCLKHQKLKDKNDSFLDTEDEDEDDEMFAKTTETDDSYMHQHDLDDNDSIDDISASLSTSINNLSSISVQHAAKSRSVNYRPRKKGRRRSRYKRQTSNGSRKQYDDDGFHYHQTHNTGSSSHHHRNIGVDRFLVAPKSSLLRLIIDGIPIHVFTCSTASGQVTWVNNRMLQYTGRSLKDHLGPKWLSHMHPDDQPECRKAWELAYEQGNGFAGEYRLKRFDGVYRCFLWRIVPLRDLKGKIMHWFGTCTDVHDQHVAKESSLRQVEIESNERKYRLLAEAIPQIVFTFSPGAGLTYTNGKWSQYSGKSFEQTMGLGFMSGVHPEDRAKLQLPDLPALPNRAGVSWQSEIRLLSAHEEYRWFLVKCVSVDELETGDVRWFGTCTDINDHKLLEKKLKEAHDAAQRSTESKTRFLSNMSHEIRTPLIGITGMLNFLLDTELTAEQMDYVHTIQQSAESLLVVINDILDLSKVEAGMMKLEWEPFSLVTMIEDANELLSTLAIQKDLELSFWVDDDVPDVVVGDRVRLRQVMLNLIGNAIKFTSEGEVFTKCTVQRCDKDESELTLLFEVVDTGAGFDAMEESVMFKPFSQVDSSSTRKHGGSGLGLVISRQLIELHGGVMKCRSQKGKGSTFFFTVKFGIPTSQTRPLPQTPQNESNNDPFFRSNGYGNSNTAQAVVELSADEKNQSPLPFVNKNNTQDKQPQPHIPSITASSSDKKSETSPADILQDVLMTKAASMQLKPPPIRNTTLASTTAAAAAVAAAATAATHMGNKVMLNALPPSSGVSSTLVENSAATHSTPTLSLIATDNANNHLKPCEPRIPTIGTGPGSLSTSPVIQPPRTPTSASPLRALIVSQWEHSRESMEKHVKSILGSNVNNECGINPNVKHYQVDTLTNQIEATEWLTDPYTPAYDYIMINLSSEQQILSLTRAICGSLQQQKANVLVVTTPMQRSLITESAKGREDQVIPHTCGFVFKPLKRNKLRWYFGVRQQEIKHGIQPDGTYGPNSSAMSTPDTPHRRAASQKEIFRRMAADVGGKGFRVLLVEDNLVNQKVLTRYLTRVGLNVDVAVHGGECIELFHKHPKDYYCLILCDLFMPVKDGYETTREIREWEKQHLAPNEKPKPIVALSANVMSDVANKCLECGFSTYISKPVNFAILSDVIRGYLLK</sequence>
<dbReference type="Gene3D" id="3.30.450.20">
    <property type="entry name" value="PAS domain"/>
    <property type="match status" value="2"/>
</dbReference>